<name>A0ABW0QV32_9BACL</name>
<dbReference type="EMBL" id="JBHSNC010000010">
    <property type="protein sequence ID" value="MFC5528675.1"/>
    <property type="molecule type" value="Genomic_DNA"/>
</dbReference>
<dbReference type="PANTHER" id="PTHR43280">
    <property type="entry name" value="ARAC-FAMILY TRANSCRIPTIONAL REGULATOR"/>
    <property type="match status" value="1"/>
</dbReference>
<dbReference type="Gene3D" id="6.10.340.10">
    <property type="match status" value="1"/>
</dbReference>
<keyword evidence="1" id="KW-0805">Transcription regulation</keyword>
<keyword evidence="4" id="KW-0812">Transmembrane</keyword>
<dbReference type="InterPro" id="IPR009057">
    <property type="entry name" value="Homeodomain-like_sf"/>
</dbReference>
<feature type="transmembrane region" description="Helical" evidence="4">
    <location>
        <begin position="12"/>
        <end position="37"/>
    </location>
</feature>
<feature type="transmembrane region" description="Helical" evidence="4">
    <location>
        <begin position="308"/>
        <end position="330"/>
    </location>
</feature>
<keyword evidence="4" id="KW-0472">Membrane</keyword>
<keyword evidence="3" id="KW-0804">Transcription</keyword>
<dbReference type="Pfam" id="PF12833">
    <property type="entry name" value="HTH_18"/>
    <property type="match status" value="1"/>
</dbReference>
<dbReference type="RefSeq" id="WP_378110522.1">
    <property type="nucleotide sequence ID" value="NZ_JBHSNC010000010.1"/>
</dbReference>
<keyword evidence="7" id="KW-1185">Reference proteome</keyword>
<evidence type="ECO:0000256" key="1">
    <source>
        <dbReference type="ARBA" id="ARBA00023015"/>
    </source>
</evidence>
<dbReference type="PANTHER" id="PTHR43280:SF2">
    <property type="entry name" value="HTH-TYPE TRANSCRIPTIONAL REGULATOR EXSA"/>
    <property type="match status" value="1"/>
</dbReference>
<comment type="caution">
    <text evidence="6">The sequence shown here is derived from an EMBL/GenBank/DDBJ whole genome shotgun (WGS) entry which is preliminary data.</text>
</comment>
<dbReference type="SMART" id="SM00342">
    <property type="entry name" value="HTH_ARAC"/>
    <property type="match status" value="1"/>
</dbReference>
<dbReference type="Proteomes" id="UP001596108">
    <property type="component" value="Unassembled WGS sequence"/>
</dbReference>
<gene>
    <name evidence="6" type="ORF">ACFPQ4_04305</name>
</gene>
<dbReference type="InterPro" id="IPR020449">
    <property type="entry name" value="Tscrpt_reg_AraC-type_HTH"/>
</dbReference>
<reference evidence="7" key="1">
    <citation type="journal article" date="2019" name="Int. J. Syst. Evol. Microbiol.">
        <title>The Global Catalogue of Microorganisms (GCM) 10K type strain sequencing project: providing services to taxonomists for standard genome sequencing and annotation.</title>
        <authorList>
            <consortium name="The Broad Institute Genomics Platform"/>
            <consortium name="The Broad Institute Genome Sequencing Center for Infectious Disease"/>
            <person name="Wu L."/>
            <person name="Ma J."/>
        </authorList>
    </citation>
    <scope>NUCLEOTIDE SEQUENCE [LARGE SCALE GENOMIC DNA]</scope>
    <source>
        <strain evidence="7">CGMCC 1.18578</strain>
    </source>
</reference>
<evidence type="ECO:0000256" key="3">
    <source>
        <dbReference type="ARBA" id="ARBA00023163"/>
    </source>
</evidence>
<dbReference type="PROSITE" id="PS01124">
    <property type="entry name" value="HTH_ARAC_FAMILY_2"/>
    <property type="match status" value="1"/>
</dbReference>
<keyword evidence="2" id="KW-0238">DNA-binding</keyword>
<evidence type="ECO:0000313" key="7">
    <source>
        <dbReference type="Proteomes" id="UP001596108"/>
    </source>
</evidence>
<feature type="domain" description="HTH araC/xylS-type" evidence="5">
    <location>
        <begin position="680"/>
        <end position="779"/>
    </location>
</feature>
<evidence type="ECO:0000256" key="4">
    <source>
        <dbReference type="SAM" id="Phobius"/>
    </source>
</evidence>
<organism evidence="6 7">
    <name type="scientific">Cohnella yongneupensis</name>
    <dbReference type="NCBI Taxonomy" id="425006"/>
    <lineage>
        <taxon>Bacteria</taxon>
        <taxon>Bacillati</taxon>
        <taxon>Bacillota</taxon>
        <taxon>Bacilli</taxon>
        <taxon>Bacillales</taxon>
        <taxon>Paenibacillaceae</taxon>
        <taxon>Cohnella</taxon>
    </lineage>
</organism>
<dbReference type="InterPro" id="IPR018060">
    <property type="entry name" value="HTH_AraC"/>
</dbReference>
<evidence type="ECO:0000313" key="6">
    <source>
        <dbReference type="EMBL" id="MFC5528675.1"/>
    </source>
</evidence>
<evidence type="ECO:0000256" key="2">
    <source>
        <dbReference type="ARBA" id="ARBA00023125"/>
    </source>
</evidence>
<dbReference type="PRINTS" id="PR00032">
    <property type="entry name" value="HTHARAC"/>
</dbReference>
<dbReference type="SUPFAM" id="SSF46689">
    <property type="entry name" value="Homeodomain-like"/>
    <property type="match status" value="1"/>
</dbReference>
<protein>
    <submittedName>
        <fullName evidence="6">Helix-turn-helix domain-containing protein</fullName>
    </submittedName>
</protein>
<dbReference type="Gene3D" id="1.10.10.60">
    <property type="entry name" value="Homeodomain-like"/>
    <property type="match status" value="2"/>
</dbReference>
<sequence>MRVLQGYKSRKYLLRILLSVSFIMVIVLFLSSAVVHYSAEKRVIQMQKDSNRKVMSQINHNVTFMQEIIKNTILSLYNDELIFAPITANQAYDDIDIINSVRLLNKELDSSSFLHSILVYNGRQDKAYAVGSMADQMKDDFMVPKIVELLKREEKLPQMQLLPMNFSGKANAVDVFSLVIYETFRERNHGESAIVVNVKPEWIFDNLKVVNDLAVPGVSELFIMDDAGTIINSGGGETLPKLDGLADALRKDQTRSGSSFGVFTRSFDGSDKYMVSYMEMGVGNWKVISVQPYNAVLGGIYKMRITSVYVIVFFVLLAIALSFLISHKLYKPIEAMLRRIREQAGGVITEGVNRGKDELTYVTNVYSDLAKKLDVATNEQDKQRNIVRNYHLRSIITSSESYGGEDFRNCIAHNGLRIAPEGPYLLVLLKIDRYTAYLARTSDGERKLHAFAVSNIAEEILAPSRYRCETADMRSDHLVMLVSADRLPEDDGEELLLLIGKIQDIVEQYYKLSLTATTSEWMDHHKRITEQYGLAQQGAMYKLVFGCKSIITPAKVKPNLSGGEMSFPPEHEKKLIEAIRTNDLETMQSSVEGMVDRLAACHYDHILHGILHLVDLIKTTLREMNQNRVVSIPLDLGALSRQVLEQETLLEVKELLLRVCGELHEKMRNSEQDKNAVLIDAIKEIVDANYSDMNISLQGIASTLRMTPAYVGRIFKMSELVSVAEYINEVRLRHARDFLETKSFTIKEIMELVGYLNESTFFKLFKKRYGVTPKEYRLKRNIG</sequence>
<evidence type="ECO:0000259" key="5">
    <source>
        <dbReference type="PROSITE" id="PS01124"/>
    </source>
</evidence>
<accession>A0ABW0QV32</accession>
<proteinExistence type="predicted"/>
<keyword evidence="4" id="KW-1133">Transmembrane helix</keyword>